<evidence type="ECO:0000313" key="2">
    <source>
        <dbReference type="Proteomes" id="UP000828941"/>
    </source>
</evidence>
<reference evidence="1 2" key="1">
    <citation type="journal article" date="2022" name="DNA Res.">
        <title>Chromosomal-level genome assembly of the orchid tree Bauhinia variegata (Leguminosae; Cercidoideae) supports the allotetraploid origin hypothesis of Bauhinia.</title>
        <authorList>
            <person name="Zhong Y."/>
            <person name="Chen Y."/>
            <person name="Zheng D."/>
            <person name="Pang J."/>
            <person name="Liu Y."/>
            <person name="Luo S."/>
            <person name="Meng S."/>
            <person name="Qian L."/>
            <person name="Wei D."/>
            <person name="Dai S."/>
            <person name="Zhou R."/>
        </authorList>
    </citation>
    <scope>NUCLEOTIDE SEQUENCE [LARGE SCALE GENOMIC DNA]</scope>
    <source>
        <strain evidence="1">BV-YZ2020</strain>
    </source>
</reference>
<evidence type="ECO:0000313" key="1">
    <source>
        <dbReference type="EMBL" id="KAI4322232.1"/>
    </source>
</evidence>
<comment type="caution">
    <text evidence="1">The sequence shown here is derived from an EMBL/GenBank/DDBJ whole genome shotgun (WGS) entry which is preliminary data.</text>
</comment>
<proteinExistence type="predicted"/>
<organism evidence="1 2">
    <name type="scientific">Bauhinia variegata</name>
    <name type="common">Purple orchid tree</name>
    <name type="synonym">Phanera variegata</name>
    <dbReference type="NCBI Taxonomy" id="167791"/>
    <lineage>
        <taxon>Eukaryota</taxon>
        <taxon>Viridiplantae</taxon>
        <taxon>Streptophyta</taxon>
        <taxon>Embryophyta</taxon>
        <taxon>Tracheophyta</taxon>
        <taxon>Spermatophyta</taxon>
        <taxon>Magnoliopsida</taxon>
        <taxon>eudicotyledons</taxon>
        <taxon>Gunneridae</taxon>
        <taxon>Pentapetalae</taxon>
        <taxon>rosids</taxon>
        <taxon>fabids</taxon>
        <taxon>Fabales</taxon>
        <taxon>Fabaceae</taxon>
        <taxon>Cercidoideae</taxon>
        <taxon>Cercideae</taxon>
        <taxon>Bauhiniinae</taxon>
        <taxon>Bauhinia</taxon>
    </lineage>
</organism>
<dbReference type="EMBL" id="CM039434">
    <property type="protein sequence ID" value="KAI4322232.1"/>
    <property type="molecule type" value="Genomic_DNA"/>
</dbReference>
<gene>
    <name evidence="1" type="ORF">L6164_021943</name>
</gene>
<sequence length="98" mass="11218">MYYYVWDGLQAVMVVKIASSMKGLLCRRDDAVTLAHPRIPWSLELGCWHPFSCLKNLAYANSELIVSNGVWSAMKQCSTLERKSYKVHNSRTKSTDNF</sequence>
<dbReference type="Proteomes" id="UP000828941">
    <property type="component" value="Chromosome 9"/>
</dbReference>
<keyword evidence="2" id="KW-1185">Reference proteome</keyword>
<accession>A0ACB9MF48</accession>
<name>A0ACB9MF48_BAUVA</name>
<protein>
    <submittedName>
        <fullName evidence="1">Uncharacterized protein</fullName>
    </submittedName>
</protein>